<feature type="region of interest" description="Disordered" evidence="1">
    <location>
        <begin position="137"/>
        <end position="160"/>
    </location>
</feature>
<sequence length="160" mass="18786">MLLVDESKQQYLFSGFHQNILKHRDNRSNDKLHQLILDNLKKMCRKYGDTSTWGYTHNFGQESASGNWEYQQHNQYFSGHHQQNIGYQTFYGNQQISSHHQAVGDYTWSGHQPYIGHGHQQYTGHGDYNMGHREEDMRIQGDSGYHGEEDNEKEEGEFSD</sequence>
<feature type="compositionally biased region" description="Acidic residues" evidence="1">
    <location>
        <begin position="149"/>
        <end position="160"/>
    </location>
</feature>
<dbReference type="WBParaSite" id="Minc3s00881g18444">
    <property type="protein sequence ID" value="Minc3s00881g18444"/>
    <property type="gene ID" value="Minc3s00881g18444"/>
</dbReference>
<reference evidence="3" key="1">
    <citation type="submission" date="2022-11" db="UniProtKB">
        <authorList>
            <consortium name="WormBaseParasite"/>
        </authorList>
    </citation>
    <scope>IDENTIFICATION</scope>
</reference>
<proteinExistence type="predicted"/>
<evidence type="ECO:0000313" key="2">
    <source>
        <dbReference type="Proteomes" id="UP000887563"/>
    </source>
</evidence>
<dbReference type="Proteomes" id="UP000887563">
    <property type="component" value="Unplaced"/>
</dbReference>
<keyword evidence="2" id="KW-1185">Reference proteome</keyword>
<evidence type="ECO:0000313" key="3">
    <source>
        <dbReference type="WBParaSite" id="Minc3s00881g18444"/>
    </source>
</evidence>
<organism evidence="2 3">
    <name type="scientific">Meloidogyne incognita</name>
    <name type="common">Southern root-knot nematode worm</name>
    <name type="synonym">Oxyuris incognita</name>
    <dbReference type="NCBI Taxonomy" id="6306"/>
    <lineage>
        <taxon>Eukaryota</taxon>
        <taxon>Metazoa</taxon>
        <taxon>Ecdysozoa</taxon>
        <taxon>Nematoda</taxon>
        <taxon>Chromadorea</taxon>
        <taxon>Rhabditida</taxon>
        <taxon>Tylenchina</taxon>
        <taxon>Tylenchomorpha</taxon>
        <taxon>Tylenchoidea</taxon>
        <taxon>Meloidogynidae</taxon>
        <taxon>Meloidogyninae</taxon>
        <taxon>Meloidogyne</taxon>
        <taxon>Meloidogyne incognita group</taxon>
    </lineage>
</organism>
<protein>
    <submittedName>
        <fullName evidence="3">Uncharacterized protein</fullName>
    </submittedName>
</protein>
<accession>A0A914LX27</accession>
<name>A0A914LX27_MELIC</name>
<evidence type="ECO:0000256" key="1">
    <source>
        <dbReference type="SAM" id="MobiDB-lite"/>
    </source>
</evidence>
<dbReference type="AlphaFoldDB" id="A0A914LX27"/>